<proteinExistence type="predicted"/>
<protein>
    <submittedName>
        <fullName evidence="1">Uncharacterized protein</fullName>
    </submittedName>
</protein>
<accession>A0A0F9R675</accession>
<gene>
    <name evidence="1" type="ORF">LCGC14_0616090</name>
</gene>
<dbReference type="AlphaFoldDB" id="A0A0F9R675"/>
<comment type="caution">
    <text evidence="1">The sequence shown here is derived from an EMBL/GenBank/DDBJ whole genome shotgun (WGS) entry which is preliminary data.</text>
</comment>
<name>A0A0F9R675_9ZZZZ</name>
<dbReference type="EMBL" id="LAZR01001034">
    <property type="protein sequence ID" value="KKN52090.1"/>
    <property type="molecule type" value="Genomic_DNA"/>
</dbReference>
<evidence type="ECO:0000313" key="1">
    <source>
        <dbReference type="EMBL" id="KKN52090.1"/>
    </source>
</evidence>
<organism evidence="1">
    <name type="scientific">marine sediment metagenome</name>
    <dbReference type="NCBI Taxonomy" id="412755"/>
    <lineage>
        <taxon>unclassified sequences</taxon>
        <taxon>metagenomes</taxon>
        <taxon>ecological metagenomes</taxon>
    </lineage>
</organism>
<sequence length="71" mass="8643">MSVVRTVKSNDVIIQKFIDWDKFENVFYNNFYLENFKIVVKVPLFPNLDPKEDLKIKKFNLEKYTFLISYD</sequence>
<reference evidence="1" key="1">
    <citation type="journal article" date="2015" name="Nature">
        <title>Complex archaea that bridge the gap between prokaryotes and eukaryotes.</title>
        <authorList>
            <person name="Spang A."/>
            <person name="Saw J.H."/>
            <person name="Jorgensen S.L."/>
            <person name="Zaremba-Niedzwiedzka K."/>
            <person name="Martijn J."/>
            <person name="Lind A.E."/>
            <person name="van Eijk R."/>
            <person name="Schleper C."/>
            <person name="Guy L."/>
            <person name="Ettema T.J."/>
        </authorList>
    </citation>
    <scope>NUCLEOTIDE SEQUENCE</scope>
</reference>